<feature type="chain" id="PRO_5002900046" evidence="1">
    <location>
        <begin position="25"/>
        <end position="159"/>
    </location>
</feature>
<evidence type="ECO:0000313" key="2">
    <source>
        <dbReference type="EMBL" id="ACN65910.1"/>
    </source>
</evidence>
<feature type="non-terminal residue" evidence="2">
    <location>
        <position position="159"/>
    </location>
</feature>
<feature type="non-terminal residue" evidence="2">
    <location>
        <position position="1"/>
    </location>
</feature>
<reference evidence="2" key="1">
    <citation type="journal article" date="2009" name="J. Mol. Evol.">
        <title>Genetic signature of rice domestication shown by a variety of genes.</title>
        <authorList>
            <person name="Zhang Y."/>
            <person name="Wang J."/>
            <person name="Zhang X."/>
            <person name="Chen J.Q."/>
            <person name="Tian D."/>
            <person name="Yang S."/>
        </authorList>
    </citation>
    <scope>NUCLEOTIDE SEQUENCE</scope>
</reference>
<evidence type="ECO:0000256" key="1">
    <source>
        <dbReference type="SAM" id="SignalP"/>
    </source>
</evidence>
<sequence>MPQKIGRLQCLRTLDLLFSLLVTGIPSDIISLSSLRHVAVSGVSPLPNWIGKLVSLQTLFAIDVGNMHFRDTVSVGPGDDKPILTELDKLSVLDQEKRDILCKIKAFAAVPQAAKEFLCAILFENFCSTFLGDSSPGIVFVCGAQKSLHRLIIRKSIHT</sequence>
<proteinExistence type="predicted"/>
<dbReference type="Gene3D" id="3.80.10.10">
    <property type="entry name" value="Ribonuclease Inhibitor"/>
    <property type="match status" value="1"/>
</dbReference>
<dbReference type="EMBL" id="FJ709668">
    <property type="protein sequence ID" value="ACN65910.1"/>
    <property type="molecule type" value="Genomic_DNA"/>
</dbReference>
<organism evidence="2">
    <name type="scientific">Oryza meridionalis</name>
    <dbReference type="NCBI Taxonomy" id="40149"/>
    <lineage>
        <taxon>Eukaryota</taxon>
        <taxon>Viridiplantae</taxon>
        <taxon>Streptophyta</taxon>
        <taxon>Embryophyta</taxon>
        <taxon>Tracheophyta</taxon>
        <taxon>Spermatophyta</taxon>
        <taxon>Magnoliopsida</taxon>
        <taxon>Liliopsida</taxon>
        <taxon>Poales</taxon>
        <taxon>Poaceae</taxon>
        <taxon>BOP clade</taxon>
        <taxon>Oryzoideae</taxon>
        <taxon>Oryzeae</taxon>
        <taxon>Oryzinae</taxon>
        <taxon>Oryza</taxon>
    </lineage>
</organism>
<name>C0LH33_9ORYZ</name>
<protein>
    <submittedName>
        <fullName evidence="2">Os12g28250-like protein</fullName>
    </submittedName>
</protein>
<dbReference type="SUPFAM" id="SSF52058">
    <property type="entry name" value="L domain-like"/>
    <property type="match status" value="1"/>
</dbReference>
<accession>C0LH33</accession>
<keyword evidence="1" id="KW-0732">Signal</keyword>
<dbReference type="AlphaFoldDB" id="C0LH33"/>
<feature type="signal peptide" evidence="1">
    <location>
        <begin position="1"/>
        <end position="24"/>
    </location>
</feature>
<dbReference type="InterPro" id="IPR032675">
    <property type="entry name" value="LRR_dom_sf"/>
</dbReference>